<protein>
    <recommendedName>
        <fullName evidence="4">ABC-2 family transporter</fullName>
    </recommendedName>
</protein>
<feature type="transmembrane region" description="Helical" evidence="1">
    <location>
        <begin position="20"/>
        <end position="40"/>
    </location>
</feature>
<dbReference type="EMBL" id="QRDZ01000004">
    <property type="protein sequence ID" value="RED85382.1"/>
    <property type="molecule type" value="Genomic_DNA"/>
</dbReference>
<dbReference type="OrthoDB" id="2678663at2"/>
<organism evidence="2 3">
    <name type="scientific">Cohnella phaseoli</name>
    <dbReference type="NCBI Taxonomy" id="456490"/>
    <lineage>
        <taxon>Bacteria</taxon>
        <taxon>Bacillati</taxon>
        <taxon>Bacillota</taxon>
        <taxon>Bacilli</taxon>
        <taxon>Bacillales</taxon>
        <taxon>Paenibacillaceae</taxon>
        <taxon>Cohnella</taxon>
    </lineage>
</organism>
<feature type="transmembrane region" description="Helical" evidence="1">
    <location>
        <begin position="147"/>
        <end position="167"/>
    </location>
</feature>
<evidence type="ECO:0000256" key="1">
    <source>
        <dbReference type="SAM" id="Phobius"/>
    </source>
</evidence>
<feature type="transmembrane region" description="Helical" evidence="1">
    <location>
        <begin position="212"/>
        <end position="233"/>
    </location>
</feature>
<keyword evidence="3" id="KW-1185">Reference proteome</keyword>
<evidence type="ECO:0008006" key="4">
    <source>
        <dbReference type="Google" id="ProtNLM"/>
    </source>
</evidence>
<dbReference type="AlphaFoldDB" id="A0A3D9KGU9"/>
<keyword evidence="1" id="KW-0812">Transmembrane</keyword>
<keyword evidence="1" id="KW-1133">Transmembrane helix</keyword>
<evidence type="ECO:0000313" key="3">
    <source>
        <dbReference type="Proteomes" id="UP000256977"/>
    </source>
</evidence>
<comment type="caution">
    <text evidence="2">The sequence shown here is derived from an EMBL/GenBank/DDBJ whole genome shotgun (WGS) entry which is preliminary data.</text>
</comment>
<sequence length="243" mass="27385">MSQRQAVAYIGAYLWRRERFGMLFTLVFAIYLGVINSAAIDGVLGGEEDVPRAINGLIDWVTLAMYPIFGMVMNKSSWNMWRDDYYSKRLAQWRTMPIPAASIVRARMLQSAVMLPIIGGVYLLAQYLLTPALRDYVTPMQWIENGLIWMCYALIIIPVIILMELGYTGKQYCLVYFGLMIAVALLSIVLTWQGVNVFHSVLNLIKDGYGPVTILGMAVVAAASVLIGHKLTIERIRRRSLPL</sequence>
<name>A0A3D9KGU9_9BACL</name>
<dbReference type="Proteomes" id="UP000256977">
    <property type="component" value="Unassembled WGS sequence"/>
</dbReference>
<accession>A0A3D9KGU9</accession>
<keyword evidence="1" id="KW-0472">Membrane</keyword>
<proteinExistence type="predicted"/>
<feature type="transmembrane region" description="Helical" evidence="1">
    <location>
        <begin position="108"/>
        <end position="127"/>
    </location>
</feature>
<reference evidence="2 3" key="1">
    <citation type="submission" date="2018-07" db="EMBL/GenBank/DDBJ databases">
        <title>Genomic Encyclopedia of Type Strains, Phase III (KMG-III): the genomes of soil and plant-associated and newly described type strains.</title>
        <authorList>
            <person name="Whitman W."/>
        </authorList>
    </citation>
    <scope>NUCLEOTIDE SEQUENCE [LARGE SCALE GENOMIC DNA]</scope>
    <source>
        <strain evidence="2 3">CECT 7287</strain>
    </source>
</reference>
<gene>
    <name evidence="2" type="ORF">DFP98_10487</name>
</gene>
<evidence type="ECO:0000313" key="2">
    <source>
        <dbReference type="EMBL" id="RED85382.1"/>
    </source>
</evidence>
<dbReference type="RefSeq" id="WP_116059807.1">
    <property type="nucleotide sequence ID" value="NZ_QRDZ01000004.1"/>
</dbReference>
<feature type="transmembrane region" description="Helical" evidence="1">
    <location>
        <begin position="174"/>
        <end position="192"/>
    </location>
</feature>
<feature type="transmembrane region" description="Helical" evidence="1">
    <location>
        <begin position="52"/>
        <end position="72"/>
    </location>
</feature>